<gene>
    <name evidence="2" type="ORF">GE061_016568</name>
</gene>
<evidence type="ECO:0000313" key="3">
    <source>
        <dbReference type="Proteomes" id="UP000466442"/>
    </source>
</evidence>
<evidence type="ECO:0000313" key="2">
    <source>
        <dbReference type="EMBL" id="KAF6208118.1"/>
    </source>
</evidence>
<dbReference type="AlphaFoldDB" id="A0A6A4K5V6"/>
<organism evidence="2 3">
    <name type="scientific">Apolygus lucorum</name>
    <name type="common">Small green plant bug</name>
    <name type="synonym">Lygocoris lucorum</name>
    <dbReference type="NCBI Taxonomy" id="248454"/>
    <lineage>
        <taxon>Eukaryota</taxon>
        <taxon>Metazoa</taxon>
        <taxon>Ecdysozoa</taxon>
        <taxon>Arthropoda</taxon>
        <taxon>Hexapoda</taxon>
        <taxon>Insecta</taxon>
        <taxon>Pterygota</taxon>
        <taxon>Neoptera</taxon>
        <taxon>Paraneoptera</taxon>
        <taxon>Hemiptera</taxon>
        <taxon>Heteroptera</taxon>
        <taxon>Panheteroptera</taxon>
        <taxon>Cimicomorpha</taxon>
        <taxon>Miridae</taxon>
        <taxon>Mirini</taxon>
        <taxon>Apolygus</taxon>
    </lineage>
</organism>
<feature type="region of interest" description="Disordered" evidence="1">
    <location>
        <begin position="1"/>
        <end position="22"/>
    </location>
</feature>
<dbReference type="Proteomes" id="UP000466442">
    <property type="component" value="Unassembled WGS sequence"/>
</dbReference>
<keyword evidence="3" id="KW-1185">Reference proteome</keyword>
<accession>A0A6A4K5V6</accession>
<evidence type="ECO:0000256" key="1">
    <source>
        <dbReference type="SAM" id="MobiDB-lite"/>
    </source>
</evidence>
<dbReference type="OrthoDB" id="7424185at2759"/>
<feature type="region of interest" description="Disordered" evidence="1">
    <location>
        <begin position="51"/>
        <end position="81"/>
    </location>
</feature>
<sequence length="96" mass="10603">MANKKYLNKPDNSNDLKDGKEDKVIWDKPTGAVVDPKMIGSAIEVFLNKRASDTPAPDAAVKKPQKPWPGTEPKETDEEVSCDNSICSTLKDLFIK</sequence>
<dbReference type="EMBL" id="WIXP02000007">
    <property type="protein sequence ID" value="KAF6208118.1"/>
    <property type="molecule type" value="Genomic_DNA"/>
</dbReference>
<proteinExistence type="predicted"/>
<feature type="compositionally biased region" description="Basic and acidic residues" evidence="1">
    <location>
        <begin position="12"/>
        <end position="22"/>
    </location>
</feature>
<protein>
    <submittedName>
        <fullName evidence="2">Uncharacterized protein</fullName>
    </submittedName>
</protein>
<comment type="caution">
    <text evidence="2">The sequence shown here is derived from an EMBL/GenBank/DDBJ whole genome shotgun (WGS) entry which is preliminary data.</text>
</comment>
<reference evidence="2" key="1">
    <citation type="journal article" date="2021" name="Mol. Ecol. Resour.">
        <title>Apolygus lucorum genome provides insights into omnivorousness and mesophyll feeding.</title>
        <authorList>
            <person name="Liu Y."/>
            <person name="Liu H."/>
            <person name="Wang H."/>
            <person name="Huang T."/>
            <person name="Liu B."/>
            <person name="Yang B."/>
            <person name="Yin L."/>
            <person name="Li B."/>
            <person name="Zhang Y."/>
            <person name="Zhang S."/>
            <person name="Jiang F."/>
            <person name="Zhang X."/>
            <person name="Ren Y."/>
            <person name="Wang B."/>
            <person name="Wang S."/>
            <person name="Lu Y."/>
            <person name="Wu K."/>
            <person name="Fan W."/>
            <person name="Wang G."/>
        </authorList>
    </citation>
    <scope>NUCLEOTIDE SEQUENCE</scope>
    <source>
        <strain evidence="2">12Hb</strain>
    </source>
</reference>
<name>A0A6A4K5V6_APOLU</name>